<feature type="compositionally biased region" description="Basic and acidic residues" evidence="1">
    <location>
        <begin position="21"/>
        <end position="35"/>
    </location>
</feature>
<feature type="compositionally biased region" description="Polar residues" evidence="1">
    <location>
        <begin position="230"/>
        <end position="243"/>
    </location>
</feature>
<keyword evidence="4" id="KW-1185">Reference proteome</keyword>
<feature type="compositionally biased region" description="Pro residues" evidence="1">
    <location>
        <begin position="247"/>
        <end position="261"/>
    </location>
</feature>
<comment type="caution">
    <text evidence="3">The sequence shown here is derived from an EMBL/GenBank/DDBJ whole genome shotgun (WGS) entry which is preliminary data.</text>
</comment>
<dbReference type="AlphaFoldDB" id="A0AAW2YLT3"/>
<feature type="compositionally biased region" description="Low complexity" evidence="1">
    <location>
        <begin position="291"/>
        <end position="300"/>
    </location>
</feature>
<dbReference type="Pfam" id="PF15072">
    <property type="entry name" value="HROB"/>
    <property type="match status" value="1"/>
</dbReference>
<protein>
    <recommendedName>
        <fullName evidence="2">Homologous recombination OB-fold protein OB-fold domain-containing protein</fullName>
    </recommendedName>
</protein>
<feature type="compositionally biased region" description="Basic and acidic residues" evidence="1">
    <location>
        <begin position="362"/>
        <end position="371"/>
    </location>
</feature>
<name>A0AAW2YLT3_9EUKA</name>
<feature type="domain" description="Homologous recombination OB-fold protein OB-fold" evidence="2">
    <location>
        <begin position="124"/>
        <end position="180"/>
    </location>
</feature>
<feature type="compositionally biased region" description="Polar residues" evidence="1">
    <location>
        <begin position="266"/>
        <end position="275"/>
    </location>
</feature>
<evidence type="ECO:0000256" key="1">
    <source>
        <dbReference type="SAM" id="MobiDB-lite"/>
    </source>
</evidence>
<feature type="compositionally biased region" description="Basic residues" evidence="1">
    <location>
        <begin position="1"/>
        <end position="13"/>
    </location>
</feature>
<accession>A0AAW2YLT3</accession>
<evidence type="ECO:0000313" key="4">
    <source>
        <dbReference type="Proteomes" id="UP001431209"/>
    </source>
</evidence>
<evidence type="ECO:0000313" key="3">
    <source>
        <dbReference type="EMBL" id="KAL0477037.1"/>
    </source>
</evidence>
<feature type="compositionally biased region" description="Low complexity" evidence="1">
    <location>
        <begin position="213"/>
        <end position="229"/>
    </location>
</feature>
<organism evidence="3 4">
    <name type="scientific">Acrasis kona</name>
    <dbReference type="NCBI Taxonomy" id="1008807"/>
    <lineage>
        <taxon>Eukaryota</taxon>
        <taxon>Discoba</taxon>
        <taxon>Heterolobosea</taxon>
        <taxon>Tetramitia</taxon>
        <taxon>Eutetramitia</taxon>
        <taxon>Acrasidae</taxon>
        <taxon>Acrasis</taxon>
    </lineage>
</organism>
<dbReference type="GO" id="GO:0000725">
    <property type="term" value="P:recombinational repair"/>
    <property type="evidence" value="ECO:0007669"/>
    <property type="project" value="InterPro"/>
</dbReference>
<feature type="compositionally biased region" description="Low complexity" evidence="1">
    <location>
        <begin position="197"/>
        <end position="206"/>
    </location>
</feature>
<sequence>MERRERRERRKRNSNGVADDSPSKLDGPKAPVKDLEQETSAWKEMVSFVCSNSKKQKNHLEGKNIAYIVDLRNYTSPVPVLGLVVRHILNYDTNSAAMILMGEYECNVEWNSSGKSVVSNIQPSSRTIRAMVSRSAIDKWKAITTVGSVVLLKNVSIFKPTPETEYLIITVDTVLNLWASERTIREAEGKKRKRKSSQQSNSSLDNLLDRDLLNGSGSNNSSPSITHSSMQPPRSVTKNNNKNTQPRPTPSPERPQSPPTTTPQRKNSTPSNPSQPVKRPIPSTPPPIPQPQQSTQRRITNTQNPTSTTKVVQPQRPPSPVRNSIEPPLKKSKPTLERPVEQDVFQEPESQHSELNLSMDDFVDKVGKENEGLDALDFDQENQEPAENDGFF</sequence>
<feature type="region of interest" description="Disordered" evidence="1">
    <location>
        <begin position="186"/>
        <end position="392"/>
    </location>
</feature>
<dbReference type="Proteomes" id="UP001431209">
    <property type="component" value="Unassembled WGS sequence"/>
</dbReference>
<dbReference type="EMBL" id="JAOPGA020000133">
    <property type="protein sequence ID" value="KAL0477037.1"/>
    <property type="molecule type" value="Genomic_DNA"/>
</dbReference>
<proteinExistence type="predicted"/>
<dbReference type="InterPro" id="IPR058570">
    <property type="entry name" value="HROB_OB"/>
</dbReference>
<gene>
    <name evidence="3" type="ORF">AKO1_006401</name>
</gene>
<feature type="compositionally biased region" description="Acidic residues" evidence="1">
    <location>
        <begin position="372"/>
        <end position="392"/>
    </location>
</feature>
<evidence type="ECO:0000259" key="2">
    <source>
        <dbReference type="Pfam" id="PF15072"/>
    </source>
</evidence>
<reference evidence="3 4" key="1">
    <citation type="submission" date="2024-03" db="EMBL/GenBank/DDBJ databases">
        <title>The Acrasis kona genome and developmental transcriptomes reveal deep origins of eukaryotic multicellular pathways.</title>
        <authorList>
            <person name="Sheikh S."/>
            <person name="Fu C.-J."/>
            <person name="Brown M.W."/>
            <person name="Baldauf S.L."/>
        </authorList>
    </citation>
    <scope>NUCLEOTIDE SEQUENCE [LARGE SCALE GENOMIC DNA]</scope>
    <source>
        <strain evidence="3 4">ATCC MYA-3509</strain>
    </source>
</reference>
<feature type="compositionally biased region" description="Polar residues" evidence="1">
    <location>
        <begin position="301"/>
        <end position="310"/>
    </location>
</feature>
<feature type="region of interest" description="Disordered" evidence="1">
    <location>
        <begin position="1"/>
        <end position="35"/>
    </location>
</feature>